<sequence>MRDKLDPADPALRGYAETRLYLWVSACLDDGVQELDTMIVTAPASLKSAFCCYDVMAEEIEVVVQRIWWDIAVKRMRADH</sequence>
<proteinExistence type="predicted"/>
<protein>
    <submittedName>
        <fullName evidence="1">Uncharacterized protein</fullName>
    </submittedName>
</protein>
<dbReference type="Proteomes" id="UP000640509">
    <property type="component" value="Unassembled WGS sequence"/>
</dbReference>
<name>A0ABQ1VM06_9RHOB</name>
<comment type="caution">
    <text evidence="1">The sequence shown here is derived from an EMBL/GenBank/DDBJ whole genome shotgun (WGS) entry which is preliminary data.</text>
</comment>
<dbReference type="RefSeq" id="WP_188716962.1">
    <property type="nucleotide sequence ID" value="NZ_BMIV01000025.1"/>
</dbReference>
<reference evidence="2" key="1">
    <citation type="journal article" date="2019" name="Int. J. Syst. Evol. Microbiol.">
        <title>The Global Catalogue of Microorganisms (GCM) 10K type strain sequencing project: providing services to taxonomists for standard genome sequencing and annotation.</title>
        <authorList>
            <consortium name="The Broad Institute Genomics Platform"/>
            <consortium name="The Broad Institute Genome Sequencing Center for Infectious Disease"/>
            <person name="Wu L."/>
            <person name="Ma J."/>
        </authorList>
    </citation>
    <scope>NUCLEOTIDE SEQUENCE [LARGE SCALE GENOMIC DNA]</scope>
    <source>
        <strain evidence="2">CGMCC 1.15419</strain>
    </source>
</reference>
<evidence type="ECO:0000313" key="1">
    <source>
        <dbReference type="EMBL" id="GGF79942.1"/>
    </source>
</evidence>
<organism evidence="1 2">
    <name type="scientific">Paracoccus acridae</name>
    <dbReference type="NCBI Taxonomy" id="1795310"/>
    <lineage>
        <taxon>Bacteria</taxon>
        <taxon>Pseudomonadati</taxon>
        <taxon>Pseudomonadota</taxon>
        <taxon>Alphaproteobacteria</taxon>
        <taxon>Rhodobacterales</taxon>
        <taxon>Paracoccaceae</taxon>
        <taxon>Paracoccus</taxon>
    </lineage>
</organism>
<gene>
    <name evidence="1" type="ORF">GCM10011402_35700</name>
</gene>
<dbReference type="EMBL" id="BMIV01000025">
    <property type="protein sequence ID" value="GGF79942.1"/>
    <property type="molecule type" value="Genomic_DNA"/>
</dbReference>
<evidence type="ECO:0000313" key="2">
    <source>
        <dbReference type="Proteomes" id="UP000640509"/>
    </source>
</evidence>
<accession>A0ABQ1VM06</accession>
<keyword evidence="2" id="KW-1185">Reference proteome</keyword>